<dbReference type="Pfam" id="PF01145">
    <property type="entry name" value="Band_7"/>
    <property type="match status" value="1"/>
</dbReference>
<accession>A0ABW5XN27</accession>
<dbReference type="EMBL" id="JBHUON010000006">
    <property type="protein sequence ID" value="MFD2864396.1"/>
    <property type="molecule type" value="Genomic_DNA"/>
</dbReference>
<dbReference type="InterPro" id="IPR001107">
    <property type="entry name" value="Band_7"/>
</dbReference>
<evidence type="ECO:0000313" key="3">
    <source>
        <dbReference type="Proteomes" id="UP001597601"/>
    </source>
</evidence>
<name>A0ABW5XN27_9SPHI</name>
<evidence type="ECO:0000313" key="2">
    <source>
        <dbReference type="EMBL" id="MFD2864396.1"/>
    </source>
</evidence>
<comment type="caution">
    <text evidence="2">The sequence shown here is derived from an EMBL/GenBank/DDBJ whole genome shotgun (WGS) entry which is preliminary data.</text>
</comment>
<keyword evidence="3" id="KW-1185">Reference proteome</keyword>
<reference evidence="3" key="1">
    <citation type="journal article" date="2019" name="Int. J. Syst. Evol. Microbiol.">
        <title>The Global Catalogue of Microorganisms (GCM) 10K type strain sequencing project: providing services to taxonomists for standard genome sequencing and annotation.</title>
        <authorList>
            <consortium name="The Broad Institute Genomics Platform"/>
            <consortium name="The Broad Institute Genome Sequencing Center for Infectious Disease"/>
            <person name="Wu L."/>
            <person name="Ma J."/>
        </authorList>
    </citation>
    <scope>NUCLEOTIDE SEQUENCE [LARGE SCALE GENOMIC DNA]</scope>
    <source>
        <strain evidence="3">KCTC 52232</strain>
    </source>
</reference>
<dbReference type="RefSeq" id="WP_377124882.1">
    <property type="nucleotide sequence ID" value="NZ_JBHUHN010000001.1"/>
</dbReference>
<sequence length="267" mass="29617">MKKAIGLFVIIALILVVCVSSCSRVEPNYEGVLMTNYGRNGKNDFKRVTGSQSTIWFGTSLYQVPMYALSGNPEPITVTARDGGVFTVDPQYTYQAKRDSGINIIFNYKYLGLSGQLGEDDLNNIEASVLNPLVLNAYREEARNFATDSLLTSINIFENNVEARLKQQFSAKYFDITSLTSGLKPPTSMTENIEKMNNAKVETQTVKNELATAKMLQEKAIIDARTNEIKSAGYTKEVLAEKWIDAIKTSTNRIIITDGKTPIILGQ</sequence>
<feature type="domain" description="Band 7" evidence="1">
    <location>
        <begin position="24"/>
        <end position="210"/>
    </location>
</feature>
<dbReference type="Proteomes" id="UP001597601">
    <property type="component" value="Unassembled WGS sequence"/>
</dbReference>
<proteinExistence type="predicted"/>
<evidence type="ECO:0000259" key="1">
    <source>
        <dbReference type="Pfam" id="PF01145"/>
    </source>
</evidence>
<protein>
    <submittedName>
        <fullName evidence="2">SPFH domain-containing protein</fullName>
    </submittedName>
</protein>
<organism evidence="2 3">
    <name type="scientific">Mucilaginibacter antarcticus</name>
    <dbReference type="NCBI Taxonomy" id="1855725"/>
    <lineage>
        <taxon>Bacteria</taxon>
        <taxon>Pseudomonadati</taxon>
        <taxon>Bacteroidota</taxon>
        <taxon>Sphingobacteriia</taxon>
        <taxon>Sphingobacteriales</taxon>
        <taxon>Sphingobacteriaceae</taxon>
        <taxon>Mucilaginibacter</taxon>
    </lineage>
</organism>
<gene>
    <name evidence="2" type="ORF">ACFSYC_06810</name>
</gene>